<dbReference type="PANTHER" id="PTHR19134">
    <property type="entry name" value="RECEPTOR-TYPE TYROSINE-PROTEIN PHOSPHATASE"/>
    <property type="match status" value="1"/>
</dbReference>
<dbReference type="SMART" id="SM00194">
    <property type="entry name" value="PTPc"/>
    <property type="match status" value="1"/>
</dbReference>
<dbReference type="SUPFAM" id="SSF52799">
    <property type="entry name" value="(Phosphotyrosine protein) phosphatases II"/>
    <property type="match status" value="1"/>
</dbReference>
<dbReference type="Pfam" id="PF00053">
    <property type="entry name" value="EGF_laminin"/>
    <property type="match status" value="4"/>
</dbReference>
<dbReference type="InterPro" id="IPR000242">
    <property type="entry name" value="PTP_cat"/>
</dbReference>
<evidence type="ECO:0000313" key="6">
    <source>
        <dbReference type="Proteomes" id="UP001164746"/>
    </source>
</evidence>
<dbReference type="PANTHER" id="PTHR19134:SF527">
    <property type="entry name" value="TYROSINE-PROTEIN PHOSPHATASE NON-RECEPTOR TYPE 7"/>
    <property type="match status" value="1"/>
</dbReference>
<dbReference type="InterPro" id="IPR000387">
    <property type="entry name" value="Tyr_Pase_dom"/>
</dbReference>
<dbReference type="Pfam" id="PF00102">
    <property type="entry name" value="Y_phosphatase"/>
    <property type="match status" value="1"/>
</dbReference>
<dbReference type="InterPro" id="IPR002049">
    <property type="entry name" value="LE_dom"/>
</dbReference>
<evidence type="ECO:0000256" key="1">
    <source>
        <dbReference type="SAM" id="Coils"/>
    </source>
</evidence>
<dbReference type="InterPro" id="IPR050348">
    <property type="entry name" value="Protein-Tyr_Phosphatase"/>
</dbReference>
<keyword evidence="2" id="KW-0812">Transmembrane</keyword>
<dbReference type="PRINTS" id="PR00011">
    <property type="entry name" value="EGFLAMININ"/>
</dbReference>
<dbReference type="EMBL" id="CP111021">
    <property type="protein sequence ID" value="WAR16995.1"/>
    <property type="molecule type" value="Genomic_DNA"/>
</dbReference>
<keyword evidence="1" id="KW-0175">Coiled coil</keyword>
<accession>A0ABY7F4C4</accession>
<keyword evidence="2" id="KW-1133">Transmembrane helix</keyword>
<dbReference type="PROSITE" id="PS50055">
    <property type="entry name" value="TYR_PHOSPHATASE_PTP"/>
    <property type="match status" value="1"/>
</dbReference>
<gene>
    <name evidence="5" type="ORF">MAR_031589</name>
</gene>
<dbReference type="CDD" id="cd00047">
    <property type="entry name" value="PTPc"/>
    <property type="match status" value="1"/>
</dbReference>
<feature type="domain" description="Tyrosine-protein phosphatase" evidence="3">
    <location>
        <begin position="467"/>
        <end position="684"/>
    </location>
</feature>
<feature type="coiled-coil region" evidence="1">
    <location>
        <begin position="358"/>
        <end position="385"/>
    </location>
</feature>
<dbReference type="Proteomes" id="UP001164746">
    <property type="component" value="Chromosome 10"/>
</dbReference>
<evidence type="ECO:0000259" key="4">
    <source>
        <dbReference type="PROSITE" id="PS50056"/>
    </source>
</evidence>
<dbReference type="Gene3D" id="3.90.190.10">
    <property type="entry name" value="Protein tyrosine phosphatase superfamily"/>
    <property type="match status" value="1"/>
</dbReference>
<dbReference type="PROSITE" id="PS00022">
    <property type="entry name" value="EGF_1"/>
    <property type="match status" value="1"/>
</dbReference>
<protein>
    <submittedName>
        <fullName evidence="5">PTPRJ-like protein</fullName>
    </submittedName>
</protein>
<organism evidence="5 6">
    <name type="scientific">Mya arenaria</name>
    <name type="common">Soft-shell clam</name>
    <dbReference type="NCBI Taxonomy" id="6604"/>
    <lineage>
        <taxon>Eukaryota</taxon>
        <taxon>Metazoa</taxon>
        <taxon>Spiralia</taxon>
        <taxon>Lophotrochozoa</taxon>
        <taxon>Mollusca</taxon>
        <taxon>Bivalvia</taxon>
        <taxon>Autobranchia</taxon>
        <taxon>Heteroconchia</taxon>
        <taxon>Euheterodonta</taxon>
        <taxon>Imparidentia</taxon>
        <taxon>Neoheterodontei</taxon>
        <taxon>Myida</taxon>
        <taxon>Myoidea</taxon>
        <taxon>Myidae</taxon>
        <taxon>Mya</taxon>
    </lineage>
</organism>
<evidence type="ECO:0000259" key="3">
    <source>
        <dbReference type="PROSITE" id="PS50055"/>
    </source>
</evidence>
<dbReference type="CDD" id="cd00055">
    <property type="entry name" value="EGF_Lam"/>
    <property type="match status" value="3"/>
</dbReference>
<proteinExistence type="predicted"/>
<dbReference type="PROSITE" id="PS50056">
    <property type="entry name" value="TYR_PHOSPHATASE_2"/>
    <property type="match status" value="1"/>
</dbReference>
<feature type="non-terminal residue" evidence="5">
    <location>
        <position position="684"/>
    </location>
</feature>
<sequence>MNVAFVLFEMQPRLLGKQLQLTGRNMQTEGHYDVEKRCNKSCPSVCNGQPCNNDGTCLCKPNFTGNTCDSCVDGMYGANCSMQCSRGCEGNNCSQTDGSCTCSKYFSGEKCENCISDRYGEDCSNPCSMGCLESTCSPTDGDCDCKEFYTGDKCEVCEDGLYGEMNCTQKCSTGCESLTCNPNGTCICKPGFTGDTCNTCVDGRYGANCSLNCSRGCERNNCSSQDGTCNCRRNYSGEQCENCNAGRYGEDCSKPCSLGCLDNTCSSTDGKCDCKHFYTGAKCDDCVDGRYGDADLNEPTERDKPNDGTAVGGAIGALLVAAAVAIFAVIILKRRNKLCCKKPRDEEVSEESPEPVVYATVQNRRNNLYEEIAKATDNSNIVQENVKQEEGHRVNIRTEHVEMVMLEETTEDDSLEIDEDDQIARAIAVKFEEKGGIYCNNADTINKQKVAVNSFTKYVIEKTDIDIEEEFEKFPYGLTKPYAVSQMHEHIQRNRYKGIYPYDDTRVKLHDFETDYINASFIDGYNKRHAYIAALGPMSKQLGDFSPFWQMIWQEKVEKIVMLTNLVEDGKDKCEQYWPHPGTSKDYGIYYISCLNEDEYVDYIRREFTISKGRETRELHHLHFTCWPDKGVPEEVTGIVEFRLRVQNIPSQFDGPVLVHCSAGVGRTGTYIALDILTKEGEIE</sequence>
<dbReference type="PROSITE" id="PS01248">
    <property type="entry name" value="EGF_LAM_1"/>
    <property type="match status" value="1"/>
</dbReference>
<dbReference type="PRINTS" id="PR00700">
    <property type="entry name" value="PRTYPHPHTASE"/>
</dbReference>
<dbReference type="SMART" id="SM00181">
    <property type="entry name" value="EGF"/>
    <property type="match status" value="6"/>
</dbReference>
<dbReference type="SMART" id="SM00404">
    <property type="entry name" value="PTPc_motif"/>
    <property type="match status" value="1"/>
</dbReference>
<feature type="domain" description="Tyrosine specific protein phosphatases" evidence="4">
    <location>
        <begin position="640"/>
        <end position="684"/>
    </location>
</feature>
<evidence type="ECO:0000313" key="5">
    <source>
        <dbReference type="EMBL" id="WAR16995.1"/>
    </source>
</evidence>
<keyword evidence="2" id="KW-0472">Membrane</keyword>
<dbReference type="SMART" id="SM00180">
    <property type="entry name" value="EGF_Lam"/>
    <property type="match status" value="5"/>
</dbReference>
<feature type="transmembrane region" description="Helical" evidence="2">
    <location>
        <begin position="310"/>
        <end position="332"/>
    </location>
</feature>
<dbReference type="InterPro" id="IPR003595">
    <property type="entry name" value="Tyr_Pase_cat"/>
</dbReference>
<dbReference type="PROSITE" id="PS00383">
    <property type="entry name" value="TYR_PHOSPHATASE_1"/>
    <property type="match status" value="1"/>
</dbReference>
<reference evidence="5" key="1">
    <citation type="submission" date="2022-11" db="EMBL/GenBank/DDBJ databases">
        <title>Centuries of genome instability and evolution in soft-shell clam transmissible cancer (bioRxiv).</title>
        <authorList>
            <person name="Hart S.F.M."/>
            <person name="Yonemitsu M.A."/>
            <person name="Giersch R.M."/>
            <person name="Beal B.F."/>
            <person name="Arriagada G."/>
            <person name="Davis B.W."/>
            <person name="Ostrander E.A."/>
            <person name="Goff S.P."/>
            <person name="Metzger M.J."/>
        </authorList>
    </citation>
    <scope>NUCLEOTIDE SEQUENCE</scope>
    <source>
        <strain evidence="5">MELC-2E11</strain>
        <tissue evidence="5">Siphon/mantle</tissue>
    </source>
</reference>
<dbReference type="Gene3D" id="2.170.300.10">
    <property type="entry name" value="Tie2 ligand-binding domain superfamily"/>
    <property type="match status" value="2"/>
</dbReference>
<name>A0ABY7F4C4_MYAAR</name>
<evidence type="ECO:0000256" key="2">
    <source>
        <dbReference type="SAM" id="Phobius"/>
    </source>
</evidence>
<dbReference type="InterPro" id="IPR029021">
    <property type="entry name" value="Prot-tyrosine_phosphatase-like"/>
</dbReference>
<dbReference type="InterPro" id="IPR016130">
    <property type="entry name" value="Tyr_Pase_AS"/>
</dbReference>
<keyword evidence="6" id="KW-1185">Reference proteome</keyword>
<dbReference type="InterPro" id="IPR000742">
    <property type="entry name" value="EGF"/>
</dbReference>